<evidence type="ECO:0000256" key="2">
    <source>
        <dbReference type="ARBA" id="ARBA00023125"/>
    </source>
</evidence>
<dbReference type="InterPro" id="IPR036390">
    <property type="entry name" value="WH_DNA-bd_sf"/>
</dbReference>
<keyword evidence="6" id="KW-1185">Reference proteome</keyword>
<dbReference type="Pfam" id="PF07729">
    <property type="entry name" value="FCD"/>
    <property type="match status" value="1"/>
</dbReference>
<evidence type="ECO:0000256" key="1">
    <source>
        <dbReference type="ARBA" id="ARBA00023015"/>
    </source>
</evidence>
<protein>
    <submittedName>
        <fullName evidence="5">GntR family transcriptional regulator</fullName>
    </submittedName>
</protein>
<dbReference type="EMBL" id="JADOBH010000004">
    <property type="protein sequence ID" value="MBF7957467.1"/>
    <property type="molecule type" value="Genomic_DNA"/>
</dbReference>
<organism evidence="5 6">
    <name type="scientific">Rahnella victoriana</name>
    <dbReference type="NCBI Taxonomy" id="1510570"/>
    <lineage>
        <taxon>Bacteria</taxon>
        <taxon>Pseudomonadati</taxon>
        <taxon>Pseudomonadota</taxon>
        <taxon>Gammaproteobacteria</taxon>
        <taxon>Enterobacterales</taxon>
        <taxon>Yersiniaceae</taxon>
        <taxon>Rahnella</taxon>
    </lineage>
</organism>
<evidence type="ECO:0000313" key="6">
    <source>
        <dbReference type="Proteomes" id="UP000600307"/>
    </source>
</evidence>
<keyword evidence="1" id="KW-0805">Transcription regulation</keyword>
<evidence type="ECO:0000313" key="5">
    <source>
        <dbReference type="EMBL" id="MBF7957467.1"/>
    </source>
</evidence>
<evidence type="ECO:0000256" key="3">
    <source>
        <dbReference type="ARBA" id="ARBA00023163"/>
    </source>
</evidence>
<dbReference type="InterPro" id="IPR000524">
    <property type="entry name" value="Tscrpt_reg_HTH_GntR"/>
</dbReference>
<gene>
    <name evidence="5" type="ORF">IV431_18055</name>
</gene>
<comment type="caution">
    <text evidence="5">The sequence shown here is derived from an EMBL/GenBank/DDBJ whole genome shotgun (WGS) entry which is preliminary data.</text>
</comment>
<dbReference type="Pfam" id="PF00392">
    <property type="entry name" value="GntR"/>
    <property type="match status" value="1"/>
</dbReference>
<keyword evidence="2" id="KW-0238">DNA-binding</keyword>
<keyword evidence="3" id="KW-0804">Transcription</keyword>
<dbReference type="InterPro" id="IPR008920">
    <property type="entry name" value="TF_FadR/GntR_C"/>
</dbReference>
<dbReference type="CDD" id="cd07377">
    <property type="entry name" value="WHTH_GntR"/>
    <property type="match status" value="1"/>
</dbReference>
<dbReference type="Gene3D" id="1.10.10.10">
    <property type="entry name" value="Winged helix-like DNA-binding domain superfamily/Winged helix DNA-binding domain"/>
    <property type="match status" value="1"/>
</dbReference>
<dbReference type="SUPFAM" id="SSF46785">
    <property type="entry name" value="Winged helix' DNA-binding domain"/>
    <property type="match status" value="1"/>
</dbReference>
<dbReference type="PANTHER" id="PTHR43537:SF24">
    <property type="entry name" value="GLUCONATE OPERON TRANSCRIPTIONAL REPRESSOR"/>
    <property type="match status" value="1"/>
</dbReference>
<feature type="domain" description="HTH gntR-type" evidence="4">
    <location>
        <begin position="6"/>
        <end position="73"/>
    </location>
</feature>
<reference evidence="5 6" key="1">
    <citation type="submission" date="2020-11" db="EMBL/GenBank/DDBJ databases">
        <title>Taxonomic investigation of Rahnella spp.</title>
        <authorList>
            <person name="Lee S.D."/>
        </authorList>
    </citation>
    <scope>NUCLEOTIDE SEQUENCE [LARGE SCALE GENOMIC DNA]</scope>
    <source>
        <strain evidence="5 6">SAP-10</strain>
    </source>
</reference>
<dbReference type="InterPro" id="IPR011711">
    <property type="entry name" value="GntR_C"/>
</dbReference>
<dbReference type="Gene3D" id="1.20.120.530">
    <property type="entry name" value="GntR ligand-binding domain-like"/>
    <property type="match status" value="1"/>
</dbReference>
<dbReference type="SMART" id="SM00345">
    <property type="entry name" value="HTH_GNTR"/>
    <property type="match status" value="1"/>
</dbReference>
<dbReference type="SMART" id="SM00895">
    <property type="entry name" value="FCD"/>
    <property type="match status" value="1"/>
</dbReference>
<dbReference type="Proteomes" id="UP000600307">
    <property type="component" value="Unassembled WGS sequence"/>
</dbReference>
<name>A0ABS0DUB3_9GAMM</name>
<evidence type="ECO:0000259" key="4">
    <source>
        <dbReference type="PROSITE" id="PS50949"/>
    </source>
</evidence>
<accession>A0ABS0DUB3</accession>
<proteinExistence type="predicted"/>
<sequence>MTLKPQSTAEMLAGSLRKMINNGSLPDGSRLVERDLASQFAVSRVPMREAIRLLEQEGMVDIFRNRGAVVRTLSVEDIAEIYELRALLEGEAIFNSVQNMDAETLARAELTHTLLGNAEDADRQGEHNREFHGLLYRGCQNKRLLAMIDELRNQIERYEHFQHRLLSATQAFQHEHELILNACREGNAEAARQETFRHIESAGRVLKDFISKGISAQK</sequence>
<dbReference type="SUPFAM" id="SSF48008">
    <property type="entry name" value="GntR ligand-binding domain-like"/>
    <property type="match status" value="1"/>
</dbReference>
<dbReference type="PANTHER" id="PTHR43537">
    <property type="entry name" value="TRANSCRIPTIONAL REGULATOR, GNTR FAMILY"/>
    <property type="match status" value="1"/>
</dbReference>
<dbReference type="InterPro" id="IPR036388">
    <property type="entry name" value="WH-like_DNA-bd_sf"/>
</dbReference>
<dbReference type="PROSITE" id="PS50949">
    <property type="entry name" value="HTH_GNTR"/>
    <property type="match status" value="1"/>
</dbReference>
<dbReference type="PRINTS" id="PR00035">
    <property type="entry name" value="HTHGNTR"/>
</dbReference>